<dbReference type="FunFam" id="1.10.540.10:FF:000025">
    <property type="entry name" value="Related to Dibenzothiophene desulfurization enzyme C"/>
    <property type="match status" value="1"/>
</dbReference>
<feature type="domain" description="Acyl-CoA dehydrogenase C-terminal" evidence="5">
    <location>
        <begin position="285"/>
        <end position="422"/>
    </location>
</feature>
<reference evidence="6 7" key="1">
    <citation type="submission" date="2019-07" db="EMBL/GenBank/DDBJ databases">
        <title>Quadrisphaera sp. strain DD2A genome sequencing and assembly.</title>
        <authorList>
            <person name="Kim I."/>
        </authorList>
    </citation>
    <scope>NUCLEOTIDE SEQUENCE [LARGE SCALE GENOMIC DNA]</scope>
    <source>
        <strain evidence="6 7">DD2A</strain>
    </source>
</reference>
<proteinExistence type="predicted"/>
<accession>A0A5C8ZJS6</accession>
<comment type="caution">
    <text evidence="6">The sequence shown here is derived from an EMBL/GenBank/DDBJ whole genome shotgun (WGS) entry which is preliminary data.</text>
</comment>
<feature type="region of interest" description="Disordered" evidence="3">
    <location>
        <begin position="1"/>
        <end position="37"/>
    </location>
</feature>
<dbReference type="Pfam" id="PF08028">
    <property type="entry name" value="Acyl-CoA_dh_2"/>
    <property type="match status" value="1"/>
</dbReference>
<dbReference type="GO" id="GO:0004497">
    <property type="term" value="F:monooxygenase activity"/>
    <property type="evidence" value="ECO:0007669"/>
    <property type="project" value="UniProtKB-KW"/>
</dbReference>
<dbReference type="InterPro" id="IPR036250">
    <property type="entry name" value="AcylCo_DH-like_C"/>
</dbReference>
<dbReference type="EMBL" id="VKAC01000001">
    <property type="protein sequence ID" value="TXR58117.1"/>
    <property type="molecule type" value="Genomic_DNA"/>
</dbReference>
<organism evidence="6 7">
    <name type="scientific">Quadrisphaera setariae</name>
    <dbReference type="NCBI Taxonomy" id="2593304"/>
    <lineage>
        <taxon>Bacteria</taxon>
        <taxon>Bacillati</taxon>
        <taxon>Actinomycetota</taxon>
        <taxon>Actinomycetes</taxon>
        <taxon>Kineosporiales</taxon>
        <taxon>Kineosporiaceae</taxon>
        <taxon>Quadrisphaera</taxon>
    </lineage>
</organism>
<dbReference type="Gene3D" id="1.10.540.10">
    <property type="entry name" value="Acyl-CoA dehydrogenase/oxidase, N-terminal domain"/>
    <property type="match status" value="1"/>
</dbReference>
<dbReference type="AlphaFoldDB" id="A0A5C8ZJS6"/>
<dbReference type="SUPFAM" id="SSF56645">
    <property type="entry name" value="Acyl-CoA dehydrogenase NM domain-like"/>
    <property type="match status" value="1"/>
</dbReference>
<dbReference type="GO" id="GO:0006552">
    <property type="term" value="P:L-leucine catabolic process"/>
    <property type="evidence" value="ECO:0007669"/>
    <property type="project" value="TreeGrafter"/>
</dbReference>
<name>A0A5C8ZJS6_9ACTN</name>
<keyword evidence="7" id="KW-1185">Reference proteome</keyword>
<dbReference type="RefSeq" id="WP_147924726.1">
    <property type="nucleotide sequence ID" value="NZ_VKAC01000001.1"/>
</dbReference>
<dbReference type="Gene3D" id="2.40.110.10">
    <property type="entry name" value="Butyryl-CoA Dehydrogenase, subunit A, domain 2"/>
    <property type="match status" value="1"/>
</dbReference>
<keyword evidence="2" id="KW-0560">Oxidoreductase</keyword>
<protein>
    <submittedName>
        <fullName evidence="6">Monooxygenase</fullName>
    </submittedName>
</protein>
<evidence type="ECO:0000259" key="4">
    <source>
        <dbReference type="Pfam" id="PF02771"/>
    </source>
</evidence>
<keyword evidence="6" id="KW-0503">Monooxygenase</keyword>
<dbReference type="PANTHER" id="PTHR43884">
    <property type="entry name" value="ACYL-COA DEHYDROGENASE"/>
    <property type="match status" value="1"/>
</dbReference>
<dbReference type="InterPro" id="IPR009100">
    <property type="entry name" value="AcylCoA_DH/oxidase_NM_dom_sf"/>
</dbReference>
<keyword evidence="1" id="KW-0285">Flavoprotein</keyword>
<dbReference type="FunFam" id="2.40.110.10:FF:000020">
    <property type="entry name" value="Putative acyl-CoA dehydrogenase YdbM"/>
    <property type="match status" value="1"/>
</dbReference>
<dbReference type="SUPFAM" id="SSF47203">
    <property type="entry name" value="Acyl-CoA dehydrogenase C-terminal domain-like"/>
    <property type="match status" value="1"/>
</dbReference>
<dbReference type="InterPro" id="IPR037069">
    <property type="entry name" value="AcylCoA_DH/ox_N_sf"/>
</dbReference>
<dbReference type="PANTHER" id="PTHR43884:SF12">
    <property type="entry name" value="ISOVALERYL-COA DEHYDROGENASE, MITOCHONDRIAL-RELATED"/>
    <property type="match status" value="1"/>
</dbReference>
<evidence type="ECO:0000313" key="7">
    <source>
        <dbReference type="Proteomes" id="UP000321234"/>
    </source>
</evidence>
<sequence>MTLLDDALSSTSSRTAPTSTASTASTAGTGPVRSGRPAVGHLIAGAEHWRTSPRPSDAAGWLLRAEDVAAQLRRGAVERDRAGGHPREEVDLLKASGLVTLLGPAEHGGAAQSWETALRVVRTVARGDGSIGQLLGYHYLWAWAARLVGTEEQITAVEQLYTAGELLFGGAVNPRDGDLVITEDGDELVFHGRKSFSTGGVVSDLTVLEGVVDGTDTHVFAIVPTDQPGIVFNDDWDNLGQRLTESGSVRVDGVRVPWAAAAGFVDGVFQPLTYNTLNVPTIQVVFANFYLGIAQGALQRAAEYTRTTTRAWPYGGDDKESATQEWYVLEGYGELATKLWADEALLDAVGAEASAVLHAPREGLTERRRGELAVRIAAAKVRTVDDGLEVATKVFELTGARASANAVGLDVHWRNLRTHSLHDPLPYKKREVGGFVLLDEVPEPTWYT</sequence>
<dbReference type="InterPro" id="IPR046373">
    <property type="entry name" value="Acyl-CoA_Oxase/DH_mid-dom_sf"/>
</dbReference>
<gene>
    <name evidence="6" type="ORF">FMM08_02690</name>
</gene>
<dbReference type="InterPro" id="IPR013786">
    <property type="entry name" value="AcylCoA_DH/ox_N"/>
</dbReference>
<feature type="compositionally biased region" description="Low complexity" evidence="3">
    <location>
        <begin position="1"/>
        <end position="29"/>
    </location>
</feature>
<dbReference type="GO" id="GO:0050660">
    <property type="term" value="F:flavin adenine dinucleotide binding"/>
    <property type="evidence" value="ECO:0007669"/>
    <property type="project" value="InterPro"/>
</dbReference>
<evidence type="ECO:0000256" key="2">
    <source>
        <dbReference type="ARBA" id="ARBA00023002"/>
    </source>
</evidence>
<evidence type="ECO:0000259" key="5">
    <source>
        <dbReference type="Pfam" id="PF08028"/>
    </source>
</evidence>
<dbReference type="Gene3D" id="1.20.140.10">
    <property type="entry name" value="Butyryl-CoA Dehydrogenase, subunit A, domain 3"/>
    <property type="match status" value="1"/>
</dbReference>
<dbReference type="OrthoDB" id="571684at2"/>
<dbReference type="InterPro" id="IPR013107">
    <property type="entry name" value="Acyl-CoA_DH_C"/>
</dbReference>
<evidence type="ECO:0000256" key="3">
    <source>
        <dbReference type="SAM" id="MobiDB-lite"/>
    </source>
</evidence>
<feature type="domain" description="Acyl-CoA dehydrogenase/oxidase N-terminal" evidence="4">
    <location>
        <begin position="69"/>
        <end position="154"/>
    </location>
</feature>
<evidence type="ECO:0000313" key="6">
    <source>
        <dbReference type="EMBL" id="TXR58117.1"/>
    </source>
</evidence>
<evidence type="ECO:0000256" key="1">
    <source>
        <dbReference type="ARBA" id="ARBA00022630"/>
    </source>
</evidence>
<dbReference type="Pfam" id="PF02771">
    <property type="entry name" value="Acyl-CoA_dh_N"/>
    <property type="match status" value="1"/>
</dbReference>
<dbReference type="GO" id="GO:0008470">
    <property type="term" value="F:3-methylbutanoyl-CoA dehydrogenase activity"/>
    <property type="evidence" value="ECO:0007669"/>
    <property type="project" value="TreeGrafter"/>
</dbReference>
<dbReference type="Proteomes" id="UP000321234">
    <property type="component" value="Unassembled WGS sequence"/>
</dbReference>